<evidence type="ECO:0000256" key="9">
    <source>
        <dbReference type="ARBA" id="ARBA00022842"/>
    </source>
</evidence>
<comment type="cofactor">
    <cofactor evidence="2 12">
        <name>Mg(2+)</name>
        <dbReference type="ChEBI" id="CHEBI:18420"/>
    </cofactor>
</comment>
<keyword evidence="15" id="KW-1185">Reference proteome</keyword>
<evidence type="ECO:0000256" key="4">
    <source>
        <dbReference type="ARBA" id="ARBA00009503"/>
    </source>
</evidence>
<dbReference type="PROSITE" id="PS50972">
    <property type="entry name" value="PTERIN_BINDING"/>
    <property type="match status" value="1"/>
</dbReference>
<evidence type="ECO:0000256" key="7">
    <source>
        <dbReference type="ARBA" id="ARBA00022679"/>
    </source>
</evidence>
<dbReference type="GO" id="GO:0046656">
    <property type="term" value="P:folic acid biosynthetic process"/>
    <property type="evidence" value="ECO:0007669"/>
    <property type="project" value="UniProtKB-KW"/>
</dbReference>
<evidence type="ECO:0000256" key="3">
    <source>
        <dbReference type="ARBA" id="ARBA00004763"/>
    </source>
</evidence>
<dbReference type="SUPFAM" id="SSF51717">
    <property type="entry name" value="Dihydropteroate synthetase-like"/>
    <property type="match status" value="1"/>
</dbReference>
<dbReference type="GO" id="GO:0004156">
    <property type="term" value="F:dihydropteroate synthase activity"/>
    <property type="evidence" value="ECO:0007669"/>
    <property type="project" value="UniProtKB-EC"/>
</dbReference>
<dbReference type="PROSITE" id="PS00792">
    <property type="entry name" value="DHPS_1"/>
    <property type="match status" value="1"/>
</dbReference>
<comment type="pathway">
    <text evidence="3 12">Cofactor biosynthesis; tetrahydrofolate biosynthesis; 7,8-dihydrofolate from 2-amino-4-hydroxy-6-hydroxymethyl-7,8-dihydropteridine diphosphate and 4-aminobenzoate: step 1/2.</text>
</comment>
<name>A0A098S175_9BACT</name>
<evidence type="ECO:0000256" key="8">
    <source>
        <dbReference type="ARBA" id="ARBA00022723"/>
    </source>
</evidence>
<dbReference type="EC" id="2.5.1.15" evidence="5 12"/>
<dbReference type="Gene3D" id="3.20.20.20">
    <property type="entry name" value="Dihydropteroate synthase-like"/>
    <property type="match status" value="1"/>
</dbReference>
<protein>
    <recommendedName>
        <fullName evidence="6 12">Dihydropteroate synthase</fullName>
        <shortName evidence="12">DHPS</shortName>
        <ecNumber evidence="5 12">2.5.1.15</ecNumber>
    </recommendedName>
    <alternativeName>
        <fullName evidence="11 12">Dihydropteroate pyrophosphorylase</fullName>
    </alternativeName>
</protein>
<proteinExistence type="inferred from homology"/>
<evidence type="ECO:0000313" key="14">
    <source>
        <dbReference type="EMBL" id="KGE85603.1"/>
    </source>
</evidence>
<dbReference type="OrthoDB" id="9811744at2"/>
<dbReference type="InterPro" id="IPR000489">
    <property type="entry name" value="Pterin-binding_dom"/>
</dbReference>
<dbReference type="EMBL" id="JPOS01000084">
    <property type="protein sequence ID" value="KGE85603.1"/>
    <property type="molecule type" value="Genomic_DNA"/>
</dbReference>
<dbReference type="PANTHER" id="PTHR20941">
    <property type="entry name" value="FOLATE SYNTHESIS PROTEINS"/>
    <property type="match status" value="1"/>
</dbReference>
<dbReference type="GO" id="GO:0005829">
    <property type="term" value="C:cytosol"/>
    <property type="evidence" value="ECO:0007669"/>
    <property type="project" value="TreeGrafter"/>
</dbReference>
<sequence length="280" mass="30865">MLNPRLTLNCRGTLLSLQSPQVMGILNVTPDSFFDGGRYTRQDALLRQAEQMLKEGAAILDIGGMSSRPGAELISVEEELQRVVPAIEALHQAFPEAILSIDTIRGRVAEEAVGAGAAIVNDISAGAFDESMYPTVARLQVPYILMHMKGSPKTMQDNPDYEDVVQTVLDFFIAEVGKLRALDVHDIVLDPGFGFGKTVEHNYQLLKQMHLFKILDLPLLAGLSRKSMINKVLKTKPEHALNGTTALNMVALQQGAKILRVHDVRPAMEAIKLWQQLEMV</sequence>
<dbReference type="FunFam" id="3.20.20.20:FF:000006">
    <property type="entry name" value="Dihydropteroate synthase"/>
    <property type="match status" value="1"/>
</dbReference>
<organism evidence="14 15">
    <name type="scientific">Phaeodactylibacter xiamenensis</name>
    <dbReference type="NCBI Taxonomy" id="1524460"/>
    <lineage>
        <taxon>Bacteria</taxon>
        <taxon>Pseudomonadati</taxon>
        <taxon>Bacteroidota</taxon>
        <taxon>Saprospiria</taxon>
        <taxon>Saprospirales</taxon>
        <taxon>Haliscomenobacteraceae</taxon>
        <taxon>Phaeodactylibacter</taxon>
    </lineage>
</organism>
<accession>A0A098S175</accession>
<keyword evidence="9 12" id="KW-0460">Magnesium</keyword>
<evidence type="ECO:0000256" key="1">
    <source>
        <dbReference type="ARBA" id="ARBA00000012"/>
    </source>
</evidence>
<keyword evidence="8 12" id="KW-0479">Metal-binding</keyword>
<evidence type="ECO:0000256" key="12">
    <source>
        <dbReference type="RuleBase" id="RU361205"/>
    </source>
</evidence>
<evidence type="ECO:0000259" key="13">
    <source>
        <dbReference type="PROSITE" id="PS50972"/>
    </source>
</evidence>
<evidence type="ECO:0000256" key="2">
    <source>
        <dbReference type="ARBA" id="ARBA00001946"/>
    </source>
</evidence>
<dbReference type="Pfam" id="PF00809">
    <property type="entry name" value="Pterin_bind"/>
    <property type="match status" value="1"/>
</dbReference>
<comment type="function">
    <text evidence="12">Catalyzes the condensation of para-aminobenzoate (pABA) with 6-hydroxymethyl-7,8-dihydropterin diphosphate (DHPt-PP) to form 7,8-dihydropteroate (H2Pte), the immediate precursor of folate derivatives.</text>
</comment>
<evidence type="ECO:0000256" key="11">
    <source>
        <dbReference type="ARBA" id="ARBA00030193"/>
    </source>
</evidence>
<dbReference type="GO" id="GO:0046872">
    <property type="term" value="F:metal ion binding"/>
    <property type="evidence" value="ECO:0007669"/>
    <property type="project" value="UniProtKB-KW"/>
</dbReference>
<dbReference type="InterPro" id="IPR011005">
    <property type="entry name" value="Dihydropteroate_synth-like_sf"/>
</dbReference>
<evidence type="ECO:0000313" key="15">
    <source>
        <dbReference type="Proteomes" id="UP000029736"/>
    </source>
</evidence>
<dbReference type="STRING" id="1524460.IX84_26275"/>
<dbReference type="InterPro" id="IPR006390">
    <property type="entry name" value="DHP_synth_dom"/>
</dbReference>
<evidence type="ECO:0000256" key="5">
    <source>
        <dbReference type="ARBA" id="ARBA00012458"/>
    </source>
</evidence>
<dbReference type="InterPro" id="IPR045031">
    <property type="entry name" value="DHP_synth-like"/>
</dbReference>
<comment type="catalytic activity">
    <reaction evidence="1">
        <text>(7,8-dihydropterin-6-yl)methyl diphosphate + 4-aminobenzoate = 7,8-dihydropteroate + diphosphate</text>
        <dbReference type="Rhea" id="RHEA:19949"/>
        <dbReference type="ChEBI" id="CHEBI:17836"/>
        <dbReference type="ChEBI" id="CHEBI:17839"/>
        <dbReference type="ChEBI" id="CHEBI:33019"/>
        <dbReference type="ChEBI" id="CHEBI:72950"/>
        <dbReference type="EC" id="2.5.1.15"/>
    </reaction>
</comment>
<dbReference type="PANTHER" id="PTHR20941:SF1">
    <property type="entry name" value="FOLIC ACID SYNTHESIS PROTEIN FOL1"/>
    <property type="match status" value="1"/>
</dbReference>
<dbReference type="CDD" id="cd00739">
    <property type="entry name" value="DHPS"/>
    <property type="match status" value="1"/>
</dbReference>
<comment type="caution">
    <text evidence="14">The sequence shown here is derived from an EMBL/GenBank/DDBJ whole genome shotgun (WGS) entry which is preliminary data.</text>
</comment>
<dbReference type="GO" id="GO:0046654">
    <property type="term" value="P:tetrahydrofolate biosynthetic process"/>
    <property type="evidence" value="ECO:0007669"/>
    <property type="project" value="UniProtKB-UniPathway"/>
</dbReference>
<feature type="domain" description="Pterin-binding" evidence="13">
    <location>
        <begin position="20"/>
        <end position="272"/>
    </location>
</feature>
<reference evidence="14 15" key="1">
    <citation type="journal article" date="2014" name="Int. J. Syst. Evol. Microbiol.">
        <title>Phaeodactylibacter xiamenensis gen. nov., sp. nov., a member of the family Saprospiraceae isolated from the marine alga Phaeodactylum tricornutum.</title>
        <authorList>
            <person name="Chen Z.Jr."/>
            <person name="Lei X."/>
            <person name="Lai Q."/>
            <person name="Li Y."/>
            <person name="Zhang B."/>
            <person name="Zhang J."/>
            <person name="Zhang H."/>
            <person name="Yang L."/>
            <person name="Zheng W."/>
            <person name="Tian Y."/>
            <person name="Yu Z."/>
            <person name="Xu H.Jr."/>
            <person name="Zheng T."/>
        </authorList>
    </citation>
    <scope>NUCLEOTIDE SEQUENCE [LARGE SCALE GENOMIC DNA]</scope>
    <source>
        <strain evidence="14 15">KD52</strain>
    </source>
</reference>
<dbReference type="AlphaFoldDB" id="A0A098S175"/>
<comment type="similarity">
    <text evidence="4 12">Belongs to the DHPS family.</text>
</comment>
<dbReference type="Proteomes" id="UP000029736">
    <property type="component" value="Unassembled WGS sequence"/>
</dbReference>
<evidence type="ECO:0000256" key="10">
    <source>
        <dbReference type="ARBA" id="ARBA00022909"/>
    </source>
</evidence>
<keyword evidence="7 12" id="KW-0808">Transferase</keyword>
<dbReference type="PROSITE" id="PS00793">
    <property type="entry name" value="DHPS_2"/>
    <property type="match status" value="1"/>
</dbReference>
<dbReference type="NCBIfam" id="TIGR01496">
    <property type="entry name" value="DHPS"/>
    <property type="match status" value="1"/>
</dbReference>
<dbReference type="UniPathway" id="UPA00077">
    <property type="reaction ID" value="UER00156"/>
</dbReference>
<gene>
    <name evidence="14" type="ORF">IX84_26275</name>
</gene>
<evidence type="ECO:0000256" key="6">
    <source>
        <dbReference type="ARBA" id="ARBA00016919"/>
    </source>
</evidence>
<keyword evidence="10 12" id="KW-0289">Folate biosynthesis</keyword>